<dbReference type="Pfam" id="PF02782">
    <property type="entry name" value="FGGY_C"/>
    <property type="match status" value="1"/>
</dbReference>
<dbReference type="OrthoDB" id="9805576at2"/>
<dbReference type="RefSeq" id="WP_089976359.1">
    <property type="nucleotide sequence ID" value="NZ_FNJW01000008.1"/>
</dbReference>
<evidence type="ECO:0000256" key="3">
    <source>
        <dbReference type="ARBA" id="ARBA00022777"/>
    </source>
</evidence>
<organism evidence="7 8">
    <name type="scientific">Carnobacterium viridans</name>
    <dbReference type="NCBI Taxonomy" id="174587"/>
    <lineage>
        <taxon>Bacteria</taxon>
        <taxon>Bacillati</taxon>
        <taxon>Bacillota</taxon>
        <taxon>Bacilli</taxon>
        <taxon>Lactobacillales</taxon>
        <taxon>Carnobacteriaceae</taxon>
        <taxon>Carnobacterium</taxon>
    </lineage>
</organism>
<dbReference type="EMBL" id="FNJW01000008">
    <property type="protein sequence ID" value="SDQ22528.1"/>
    <property type="molecule type" value="Genomic_DNA"/>
</dbReference>
<dbReference type="CDD" id="cd07770">
    <property type="entry name" value="ASKHA_NBD_FGGY_GntK"/>
    <property type="match status" value="1"/>
</dbReference>
<dbReference type="InterPro" id="IPR050406">
    <property type="entry name" value="FGGY_Carb_Kinase"/>
</dbReference>
<name>A0A1H0Z575_9LACT</name>
<dbReference type="PIRSF" id="PIRSF000538">
    <property type="entry name" value="GlpK"/>
    <property type="match status" value="1"/>
</dbReference>
<accession>A0A1H0Z575</accession>
<evidence type="ECO:0000313" key="7">
    <source>
        <dbReference type="EMBL" id="SDQ22528.1"/>
    </source>
</evidence>
<evidence type="ECO:0000259" key="5">
    <source>
        <dbReference type="Pfam" id="PF00370"/>
    </source>
</evidence>
<dbReference type="Pfam" id="PF00370">
    <property type="entry name" value="FGGY_N"/>
    <property type="match status" value="1"/>
</dbReference>
<keyword evidence="8" id="KW-1185">Reference proteome</keyword>
<evidence type="ECO:0000313" key="8">
    <source>
        <dbReference type="Proteomes" id="UP000199481"/>
    </source>
</evidence>
<sequence length="516" mass="57552">MVRQQRYTIGVDIGTTSTKAVLYQENLQVIDSTYVGYAIHQTDVGMAEQDPKVIFQAVLSVIRTLMEKDKGISHLVDFISFSSAMHSVIVVDEQDELLTNCIIWADNRPAELVAHLKETTDWKDLYKKTGTPVHSMSPFSKVLWLKESHPAILKKAKKIIGIKEYILFHLTGEYKIDYSIASATGLFNIHELTWDKDILQLLGIEESLLSEPVDVSYRWNKIQERYAEEMAIDSTTNLVIGASDGCLSNLGVGAMDPGETAITIGTSGAIRMVTNHIVLDAEGRTFCYYLSKDRWVIGGAVNNGGNVMSWLTSILYPEGSKIMDNGIETRLEQLNRFAETIKPGAEGLFFLPYLNGERAPLWESEATGSFIGLASRHTTGHMVRAAMEGVLFNLYDVWQIIQEVGGPSKTINVTGGFLNSPLWKQMIADIFGRTMQQPTSFESSCLGAILIGKGTEEVIETVVSYEEKELIEDTVESKISIQYNEQTATDYKKIIPVYQKLAKEMTKVRGMLNEAQ</sequence>
<dbReference type="Proteomes" id="UP000199481">
    <property type="component" value="Unassembled WGS sequence"/>
</dbReference>
<protein>
    <submittedName>
        <fullName evidence="7">Gluconate kinase, FGGY family</fullName>
    </submittedName>
</protein>
<keyword evidence="2 4" id="KW-0808">Transferase</keyword>
<dbReference type="GO" id="GO:0005975">
    <property type="term" value="P:carbohydrate metabolic process"/>
    <property type="evidence" value="ECO:0007669"/>
    <property type="project" value="InterPro"/>
</dbReference>
<dbReference type="InterPro" id="IPR043129">
    <property type="entry name" value="ATPase_NBD"/>
</dbReference>
<dbReference type="PROSITE" id="PS00445">
    <property type="entry name" value="FGGY_KINASES_2"/>
    <property type="match status" value="1"/>
</dbReference>
<dbReference type="SUPFAM" id="SSF53067">
    <property type="entry name" value="Actin-like ATPase domain"/>
    <property type="match status" value="2"/>
</dbReference>
<dbReference type="PANTHER" id="PTHR43095">
    <property type="entry name" value="SUGAR KINASE"/>
    <property type="match status" value="1"/>
</dbReference>
<dbReference type="InterPro" id="IPR018483">
    <property type="entry name" value="Carb_kinase_FGGY_CS"/>
</dbReference>
<feature type="domain" description="Carbohydrate kinase FGGY C-terminal" evidence="6">
    <location>
        <begin position="261"/>
        <end position="452"/>
    </location>
</feature>
<proteinExistence type="inferred from homology"/>
<evidence type="ECO:0000259" key="6">
    <source>
        <dbReference type="Pfam" id="PF02782"/>
    </source>
</evidence>
<feature type="domain" description="Carbohydrate kinase FGGY N-terminal" evidence="5">
    <location>
        <begin position="7"/>
        <end position="251"/>
    </location>
</feature>
<evidence type="ECO:0000256" key="4">
    <source>
        <dbReference type="RuleBase" id="RU003733"/>
    </source>
</evidence>
<dbReference type="InterPro" id="IPR018485">
    <property type="entry name" value="FGGY_C"/>
</dbReference>
<dbReference type="GO" id="GO:0016301">
    <property type="term" value="F:kinase activity"/>
    <property type="evidence" value="ECO:0007669"/>
    <property type="project" value="UniProtKB-KW"/>
</dbReference>
<dbReference type="InterPro" id="IPR000577">
    <property type="entry name" value="Carb_kinase_FGGY"/>
</dbReference>
<dbReference type="AlphaFoldDB" id="A0A1H0Z575"/>
<dbReference type="PANTHER" id="PTHR43095:SF2">
    <property type="entry name" value="GLUCONOKINASE"/>
    <property type="match status" value="1"/>
</dbReference>
<comment type="similarity">
    <text evidence="1 4">Belongs to the FGGY kinase family.</text>
</comment>
<evidence type="ECO:0000256" key="1">
    <source>
        <dbReference type="ARBA" id="ARBA00009156"/>
    </source>
</evidence>
<evidence type="ECO:0000256" key="2">
    <source>
        <dbReference type="ARBA" id="ARBA00022679"/>
    </source>
</evidence>
<dbReference type="GO" id="GO:0016773">
    <property type="term" value="F:phosphotransferase activity, alcohol group as acceptor"/>
    <property type="evidence" value="ECO:0007669"/>
    <property type="project" value="InterPro"/>
</dbReference>
<dbReference type="InterPro" id="IPR018484">
    <property type="entry name" value="FGGY_N"/>
</dbReference>
<dbReference type="Gene3D" id="3.30.420.40">
    <property type="match status" value="2"/>
</dbReference>
<reference evidence="8" key="1">
    <citation type="submission" date="2016-10" db="EMBL/GenBank/DDBJ databases">
        <authorList>
            <person name="Varghese N."/>
            <person name="Submissions S."/>
        </authorList>
    </citation>
    <scope>NUCLEOTIDE SEQUENCE [LARGE SCALE GENOMIC DNA]</scope>
    <source>
        <strain evidence="8">MPL-11</strain>
    </source>
</reference>
<gene>
    <name evidence="7" type="ORF">SAMN04487752_1328</name>
</gene>
<keyword evidence="3 4" id="KW-0418">Kinase</keyword>